<name>A0A8J3T8M9_9ACTN</name>
<sequence>MAASLASSHDHGPARKPGSRWFGGRGSDAKDAADAALAESRANTSAVTAVVRALGTATSSEQVVQAGLDAVRDCFGWVYGSYWRVDPEVNVLRFAVESGDAGREFRQVTLSATFGEGVGLSGRAWRNRDLVYVRDLGELTDCVRAPVARKTGVQSGVCFPLLEAGKVVATMDFFATETRELSEQRMETLRSIGLVVSQALERVKQAERQQAVAADIAAVNSVLRGLFTATTREDAIRQALETIRREFGWEYGSFWAVDPAAGVLSFVLESGSAGEEFRRVTHSATFAEGVGLAGRTWKARDMVFVADLGEVTDCVRAPAARRAGVRSGVCLPLILHDQVVGTMDFFATETLTLSDSRTDALRNTDFLVSQALQRTDESNRLVSAGTELVASIEEVERNVAQATTVAGQANALAGEANQVVARLSESSAKIGDVVKVITGIAEQTNLLALNATIEAARAGEAGKGFAVVASEVKELAQGTARATGDVAELITVIQNDAGNVVQALASISEIVERINETQTMISGVLTEQSAVTRDIVGTR</sequence>
<evidence type="ECO:0000256" key="2">
    <source>
        <dbReference type="PROSITE-ProRule" id="PRU00284"/>
    </source>
</evidence>
<dbReference type="PANTHER" id="PTHR32089:SF112">
    <property type="entry name" value="LYSOZYME-LIKE PROTEIN-RELATED"/>
    <property type="match status" value="1"/>
</dbReference>
<protein>
    <recommendedName>
        <fullName evidence="4">Methyl-accepting transducer domain-containing protein</fullName>
    </recommendedName>
</protein>
<feature type="domain" description="Methyl-accepting transducer" evidence="4">
    <location>
        <begin position="349"/>
        <end position="539"/>
    </location>
</feature>
<dbReference type="EMBL" id="BOON01000018">
    <property type="protein sequence ID" value="GII22540.1"/>
    <property type="molecule type" value="Genomic_DNA"/>
</dbReference>
<dbReference type="SUPFAM" id="SSF58104">
    <property type="entry name" value="Methyl-accepting chemotaxis protein (MCP) signaling domain"/>
    <property type="match status" value="1"/>
</dbReference>
<dbReference type="InterPro" id="IPR003018">
    <property type="entry name" value="GAF"/>
</dbReference>
<dbReference type="Proteomes" id="UP000599074">
    <property type="component" value="Unassembled WGS sequence"/>
</dbReference>
<dbReference type="PANTHER" id="PTHR32089">
    <property type="entry name" value="METHYL-ACCEPTING CHEMOTAXIS PROTEIN MCPB"/>
    <property type="match status" value="1"/>
</dbReference>
<dbReference type="SUPFAM" id="SSF55781">
    <property type="entry name" value="GAF domain-like"/>
    <property type="match status" value="2"/>
</dbReference>
<dbReference type="Pfam" id="PF13185">
    <property type="entry name" value="GAF_2"/>
    <property type="match status" value="2"/>
</dbReference>
<accession>A0A8J3T8M9</accession>
<gene>
    <name evidence="5" type="ORF">Pme01_21370</name>
</gene>
<reference evidence="5" key="1">
    <citation type="submission" date="2021-01" db="EMBL/GenBank/DDBJ databases">
        <title>Whole genome shotgun sequence of Planosporangium mesophilum NBRC 109066.</title>
        <authorList>
            <person name="Komaki H."/>
            <person name="Tamura T."/>
        </authorList>
    </citation>
    <scope>NUCLEOTIDE SEQUENCE</scope>
    <source>
        <strain evidence="5">NBRC 109066</strain>
    </source>
</reference>
<dbReference type="Gene3D" id="3.30.450.40">
    <property type="match status" value="2"/>
</dbReference>
<dbReference type="SMART" id="SM00065">
    <property type="entry name" value="GAF"/>
    <property type="match status" value="2"/>
</dbReference>
<dbReference type="GO" id="GO:0007165">
    <property type="term" value="P:signal transduction"/>
    <property type="evidence" value="ECO:0007669"/>
    <property type="project" value="UniProtKB-KW"/>
</dbReference>
<keyword evidence="6" id="KW-1185">Reference proteome</keyword>
<dbReference type="PROSITE" id="PS50111">
    <property type="entry name" value="CHEMOTAXIS_TRANSDUC_2"/>
    <property type="match status" value="1"/>
</dbReference>
<dbReference type="InterPro" id="IPR004089">
    <property type="entry name" value="MCPsignal_dom"/>
</dbReference>
<evidence type="ECO:0000313" key="6">
    <source>
        <dbReference type="Proteomes" id="UP000599074"/>
    </source>
</evidence>
<comment type="caution">
    <text evidence="5">The sequence shown here is derived from an EMBL/GenBank/DDBJ whole genome shotgun (WGS) entry which is preliminary data.</text>
</comment>
<dbReference type="Gene3D" id="1.10.287.950">
    <property type="entry name" value="Methyl-accepting chemotaxis protein"/>
    <property type="match status" value="1"/>
</dbReference>
<dbReference type="RefSeq" id="WP_168114540.1">
    <property type="nucleotide sequence ID" value="NZ_BOON01000018.1"/>
</dbReference>
<keyword evidence="1 2" id="KW-0807">Transducer</keyword>
<dbReference type="GO" id="GO:0016020">
    <property type="term" value="C:membrane"/>
    <property type="evidence" value="ECO:0007669"/>
    <property type="project" value="InterPro"/>
</dbReference>
<evidence type="ECO:0000313" key="5">
    <source>
        <dbReference type="EMBL" id="GII22540.1"/>
    </source>
</evidence>
<evidence type="ECO:0000256" key="3">
    <source>
        <dbReference type="SAM" id="MobiDB-lite"/>
    </source>
</evidence>
<dbReference type="SMART" id="SM00283">
    <property type="entry name" value="MA"/>
    <property type="match status" value="1"/>
</dbReference>
<proteinExistence type="predicted"/>
<organism evidence="5 6">
    <name type="scientific">Planosporangium mesophilum</name>
    <dbReference type="NCBI Taxonomy" id="689768"/>
    <lineage>
        <taxon>Bacteria</taxon>
        <taxon>Bacillati</taxon>
        <taxon>Actinomycetota</taxon>
        <taxon>Actinomycetes</taxon>
        <taxon>Micromonosporales</taxon>
        <taxon>Micromonosporaceae</taxon>
        <taxon>Planosporangium</taxon>
    </lineage>
</organism>
<dbReference type="Pfam" id="PF00015">
    <property type="entry name" value="MCPsignal"/>
    <property type="match status" value="1"/>
</dbReference>
<evidence type="ECO:0000259" key="4">
    <source>
        <dbReference type="PROSITE" id="PS50111"/>
    </source>
</evidence>
<dbReference type="AlphaFoldDB" id="A0A8J3T8M9"/>
<feature type="region of interest" description="Disordered" evidence="3">
    <location>
        <begin position="1"/>
        <end position="27"/>
    </location>
</feature>
<dbReference type="InterPro" id="IPR029016">
    <property type="entry name" value="GAF-like_dom_sf"/>
</dbReference>
<evidence type="ECO:0000256" key="1">
    <source>
        <dbReference type="ARBA" id="ARBA00023224"/>
    </source>
</evidence>